<name>A0ABM8I927_9FIRM</name>
<sequence>MADKLKFQEKLSGILHLAEEKQMHLNIEEIEKFFEEEALSAQQIELVCDYLLSQKVAVSGYEKKPGVIRQAEEEREELTREEQEYLESYLREIHEMVPRTPEESRLAAYMPLVTEEALKLPRQGVFLGDVIQEGNVSLVGALLAYAPGEEKREEILKEIRASMRALLESQLEMKRQDRKMVDRVSDLEATIREMSDGLGRKVDVEEVAEKMGVSEEEIEDILKLAGEEWKEE</sequence>
<accession>A0ABM8I927</accession>
<evidence type="ECO:0000259" key="1">
    <source>
        <dbReference type="Pfam" id="PF04539"/>
    </source>
</evidence>
<dbReference type="Gene3D" id="1.20.120.1810">
    <property type="match status" value="1"/>
</dbReference>
<proteinExistence type="predicted"/>
<reference evidence="3" key="1">
    <citation type="journal article" date="2023" name="Int. J. Syst. Evol. Microbiol.">
        <title>Claveliimonas bilis gen. nov., sp. nov., deoxycholic acid-producing bacteria isolated from human faeces, and reclassification of Sellimonas monacensis Zenner et al. 2021 as Claveliimonas monacensis comb. nov.</title>
        <authorList>
            <person name="Hisatomi A."/>
            <person name="Kastawa N.W.E.P.G."/>
            <person name="Song I."/>
            <person name="Ohkuma M."/>
            <person name="Fukiya S."/>
            <person name="Sakamoto M."/>
        </authorList>
    </citation>
    <scope>NUCLEOTIDE SEQUENCE [LARGE SCALE GENOMIC DNA]</scope>
    <source>
        <strain evidence="3">12BBH14</strain>
    </source>
</reference>
<dbReference type="EMBL" id="AP027742">
    <property type="protein sequence ID" value="BDZ78603.1"/>
    <property type="molecule type" value="Genomic_DNA"/>
</dbReference>
<dbReference type="Pfam" id="PF04539">
    <property type="entry name" value="Sigma70_r3"/>
    <property type="match status" value="1"/>
</dbReference>
<dbReference type="InterPro" id="IPR013325">
    <property type="entry name" value="RNA_pol_sigma_r2"/>
</dbReference>
<dbReference type="Proteomes" id="UP001305815">
    <property type="component" value="Chromosome"/>
</dbReference>
<dbReference type="SUPFAM" id="SSF88659">
    <property type="entry name" value="Sigma3 and sigma4 domains of RNA polymerase sigma factors"/>
    <property type="match status" value="1"/>
</dbReference>
<organism evidence="2 3">
    <name type="scientific">Claveliimonas bilis</name>
    <dbReference type="NCBI Taxonomy" id="3028070"/>
    <lineage>
        <taxon>Bacteria</taxon>
        <taxon>Bacillati</taxon>
        <taxon>Bacillota</taxon>
        <taxon>Clostridia</taxon>
        <taxon>Lachnospirales</taxon>
        <taxon>Lachnospiraceae</taxon>
        <taxon>Claveliimonas</taxon>
    </lineage>
</organism>
<dbReference type="InterPro" id="IPR036388">
    <property type="entry name" value="WH-like_DNA-bd_sf"/>
</dbReference>
<dbReference type="SUPFAM" id="SSF88946">
    <property type="entry name" value="Sigma2 domain of RNA polymerase sigma factors"/>
    <property type="match status" value="1"/>
</dbReference>
<dbReference type="RefSeq" id="WP_316265662.1">
    <property type="nucleotide sequence ID" value="NZ_AP027742.1"/>
</dbReference>
<gene>
    <name evidence="2" type="ORF">Lac1_27860</name>
</gene>
<dbReference type="InterPro" id="IPR013324">
    <property type="entry name" value="RNA_pol_sigma_r3/r4-like"/>
</dbReference>
<evidence type="ECO:0000313" key="3">
    <source>
        <dbReference type="Proteomes" id="UP001305815"/>
    </source>
</evidence>
<dbReference type="Gene3D" id="1.10.10.10">
    <property type="entry name" value="Winged helix-like DNA-binding domain superfamily/Winged helix DNA-binding domain"/>
    <property type="match status" value="1"/>
</dbReference>
<dbReference type="InterPro" id="IPR007624">
    <property type="entry name" value="RNA_pol_sigma70_r3"/>
</dbReference>
<feature type="domain" description="RNA polymerase sigma-70 region 3" evidence="1">
    <location>
        <begin position="186"/>
        <end position="225"/>
    </location>
</feature>
<evidence type="ECO:0000313" key="2">
    <source>
        <dbReference type="EMBL" id="BDZ78603.1"/>
    </source>
</evidence>
<keyword evidence="3" id="KW-1185">Reference proteome</keyword>
<protein>
    <recommendedName>
        <fullName evidence="1">RNA polymerase sigma-70 region 3 domain-containing protein</fullName>
    </recommendedName>
</protein>